<proteinExistence type="predicted"/>
<gene>
    <name evidence="2" type="ORF">PUMCH_003224</name>
</gene>
<dbReference type="RefSeq" id="XP_062878272.1">
    <property type="nucleotide sequence ID" value="XM_063022202.1"/>
</dbReference>
<reference evidence="2 3" key="1">
    <citation type="submission" date="2023-10" db="EMBL/GenBank/DDBJ databases">
        <title>Draft Genome Sequence of Candida saopaulonensis from a very Premature Infant with Sepsis.</title>
        <authorList>
            <person name="Ning Y."/>
            <person name="Dai R."/>
            <person name="Xiao M."/>
            <person name="Xu Y."/>
            <person name="Yan Q."/>
            <person name="Zhang L."/>
        </authorList>
    </citation>
    <scope>NUCLEOTIDE SEQUENCE [LARGE SCALE GENOMIC DNA]</scope>
    <source>
        <strain evidence="2 3">19XY460</strain>
    </source>
</reference>
<feature type="compositionally biased region" description="Polar residues" evidence="1">
    <location>
        <begin position="481"/>
        <end position="511"/>
    </location>
</feature>
<dbReference type="EMBL" id="CP138897">
    <property type="protein sequence ID" value="WPK25890.1"/>
    <property type="molecule type" value="Genomic_DNA"/>
</dbReference>
<dbReference type="GeneID" id="88174288"/>
<feature type="compositionally biased region" description="Polar residues" evidence="1">
    <location>
        <begin position="431"/>
        <end position="440"/>
    </location>
</feature>
<protein>
    <submittedName>
        <fullName evidence="2">Uncharacterized protein</fullName>
    </submittedName>
</protein>
<evidence type="ECO:0000313" key="3">
    <source>
        <dbReference type="Proteomes" id="UP001338582"/>
    </source>
</evidence>
<dbReference type="Proteomes" id="UP001338582">
    <property type="component" value="Chromosome 4"/>
</dbReference>
<keyword evidence="3" id="KW-1185">Reference proteome</keyword>
<feature type="compositionally biased region" description="Polar residues" evidence="1">
    <location>
        <begin position="407"/>
        <end position="417"/>
    </location>
</feature>
<sequence length="700" mass="77368">MVLVILGPSKWPENVQLLPSLSSRNNIPEPQDATPGKPFRRGHVRTASRPFDVLYDDVQPDNKPPKLAGDLTAQYLTVTSPSYIQIENTLRAGETPLQATNKAAPPPTVTIIEEKGVHRSGSVISRLATLRRRHSKRHWMARRRDVIPKDPKTPELKIDGRKSSKIDFIFPIRRKTSFKYSPANSPKPSRFRSQNEVDAFFSLDGVADAVKGLLPFNMKSFEFEGLKRMEPILRVIPHIIDTSKGLTRNFSERGMKAPLNEPPLVAHNSTFNTVSSPSQALSIGSNERQLFLSSLYTKYRQTAFGRMQQIPEKIEVMFPFESDRLLQEEKERLNTVLLLDALLRRTVAAKVEFRLKQHNVHAFNSGSSRSSFSYSSSLNASGYHKPKDPFSAPNDFKTSSHKSSSSANTTLFNSSRGTAPRDSISDRLPSPQISGSSTALPLSRKSYLDEGKGFVSLADKQDIQKEAGANSQRTDSEKLPSANSTLDAHGNTPHTTLTSPMRANVSTSNSSDTASKLLKSAEISGVSQQSADMTLNTGIANLSLLRPLNFSSDTLSSSSTVPGTNCFEIYHFDDLPEGPAPEVLLKSSKLDPKNASKSLFTEWKAPLDPRELQPPDISSKLPYMSGTATPEVGATYFYPQFVKVSAPDAISKSLLPLEDVVLRRQQSMHTYRTPAANRNKRLPDTPSSSASSEFERRTIP</sequence>
<evidence type="ECO:0000313" key="2">
    <source>
        <dbReference type="EMBL" id="WPK25890.1"/>
    </source>
</evidence>
<name>A0AAX4HDV0_9ASCO</name>
<feature type="region of interest" description="Disordered" evidence="1">
    <location>
        <begin position="465"/>
        <end position="511"/>
    </location>
</feature>
<dbReference type="AlphaFoldDB" id="A0AAX4HDV0"/>
<evidence type="ECO:0000256" key="1">
    <source>
        <dbReference type="SAM" id="MobiDB-lite"/>
    </source>
</evidence>
<organism evidence="2 3">
    <name type="scientific">Australozyma saopauloensis</name>
    <dbReference type="NCBI Taxonomy" id="291208"/>
    <lineage>
        <taxon>Eukaryota</taxon>
        <taxon>Fungi</taxon>
        <taxon>Dikarya</taxon>
        <taxon>Ascomycota</taxon>
        <taxon>Saccharomycotina</taxon>
        <taxon>Pichiomycetes</taxon>
        <taxon>Metschnikowiaceae</taxon>
        <taxon>Australozyma</taxon>
    </lineage>
</organism>
<feature type="region of interest" description="Disordered" evidence="1">
    <location>
        <begin position="21"/>
        <end position="43"/>
    </location>
</feature>
<dbReference type="KEGG" id="asau:88174288"/>
<feature type="region of interest" description="Disordered" evidence="1">
    <location>
        <begin position="385"/>
        <end position="441"/>
    </location>
</feature>
<accession>A0AAX4HDV0</accession>
<feature type="region of interest" description="Disordered" evidence="1">
    <location>
        <begin position="669"/>
        <end position="700"/>
    </location>
</feature>